<dbReference type="AlphaFoldDB" id="A0A2S4PM55"/>
<reference evidence="5 6" key="1">
    <citation type="submission" date="2017-10" db="EMBL/GenBank/DDBJ databases">
        <title>Development of genomic resources for the powdery mildew, Erysiphe pulchra.</title>
        <authorList>
            <person name="Wadl P.A."/>
            <person name="Mack B.M."/>
            <person name="Moore G."/>
            <person name="Beltz S.B."/>
        </authorList>
    </citation>
    <scope>NUCLEOTIDE SEQUENCE [LARGE SCALE GENOMIC DNA]</scope>
    <source>
        <strain evidence="5">Cflorida</strain>
    </source>
</reference>
<dbReference type="STRING" id="225359.A0A2S4PM55"/>
<dbReference type="InterPro" id="IPR011990">
    <property type="entry name" value="TPR-like_helical_dom_sf"/>
</dbReference>
<keyword evidence="6" id="KW-1185">Reference proteome</keyword>
<gene>
    <name evidence="5" type="ORF">EPUL_004179</name>
</gene>
<feature type="non-terminal residue" evidence="5">
    <location>
        <position position="671"/>
    </location>
</feature>
<accession>A0A2S4PM55</accession>
<dbReference type="Proteomes" id="UP000237438">
    <property type="component" value="Unassembled WGS sequence"/>
</dbReference>
<proteinExistence type="inferred from homology"/>
<name>A0A2S4PM55_9PEZI</name>
<evidence type="ECO:0000256" key="3">
    <source>
        <dbReference type="ARBA" id="ARBA00044493"/>
    </source>
</evidence>
<protein>
    <recommendedName>
        <fullName evidence="7">Pentatricopeptide repeat-containing protein</fullName>
    </recommendedName>
</protein>
<comment type="function">
    <text evidence="3">Regulates mitochondrial small subunit maturation by controlling 15S rRNA 5'-end processing. Localizes to the 5' precursor of the 15S rRNA in a position that is subsequently occupied by mS47 in the mature yeast mtSSU. Uses structure and sequence-specific RNA recognition, binding to a single-stranded region of the precursor and specifically recognizing bases -6 to -1. The exchange of Ccm1 for mS47 is coupled to the irreversible removal of precursor rRNA that is accompanied by conformational changes of the mitoribosomal proteins uS5m and mS26. These conformational changes signal completion of 5'-end rRNA processing through protection of the mature 5'-end of the 15S rRNA and stabilization of mS47. The removal of the 5' precursor together with the dissociation of Ccm1 may be catalyzed by the 5'-3' exoribonuclease Pet127. Involved in the specific removal of group I introns in mitochondrial encoded transcripts.</text>
</comment>
<evidence type="ECO:0008006" key="7">
    <source>
        <dbReference type="Google" id="ProtNLM"/>
    </source>
</evidence>
<evidence type="ECO:0000256" key="2">
    <source>
        <dbReference type="ARBA" id="ARBA00022737"/>
    </source>
</evidence>
<evidence type="ECO:0000256" key="1">
    <source>
        <dbReference type="ARBA" id="ARBA00006192"/>
    </source>
</evidence>
<organism evidence="5 6">
    <name type="scientific">Erysiphe pulchra</name>
    <dbReference type="NCBI Taxonomy" id="225359"/>
    <lineage>
        <taxon>Eukaryota</taxon>
        <taxon>Fungi</taxon>
        <taxon>Dikarya</taxon>
        <taxon>Ascomycota</taxon>
        <taxon>Pezizomycotina</taxon>
        <taxon>Leotiomycetes</taxon>
        <taxon>Erysiphales</taxon>
        <taxon>Erysiphaceae</taxon>
        <taxon>Erysiphe</taxon>
    </lineage>
</organism>
<dbReference type="PANTHER" id="PTHR47936:SF1">
    <property type="entry name" value="PENTATRICOPEPTIDE REPEAT-CONTAINING PROTEIN GUN1, CHLOROPLASTIC"/>
    <property type="match status" value="1"/>
</dbReference>
<comment type="similarity">
    <text evidence="1">Belongs to the CCM1 family.</text>
</comment>
<dbReference type="Gene3D" id="1.25.40.10">
    <property type="entry name" value="Tetratricopeptide repeat domain"/>
    <property type="match status" value="1"/>
</dbReference>
<evidence type="ECO:0000256" key="4">
    <source>
        <dbReference type="ARBA" id="ARBA00044511"/>
    </source>
</evidence>
<keyword evidence="2" id="KW-0677">Repeat</keyword>
<comment type="caution">
    <text evidence="5">The sequence shown here is derived from an EMBL/GenBank/DDBJ whole genome shotgun (WGS) entry which is preliminary data.</text>
</comment>
<dbReference type="PANTHER" id="PTHR47936">
    <property type="entry name" value="PPR_LONG DOMAIN-CONTAINING PROTEIN"/>
    <property type="match status" value="1"/>
</dbReference>
<evidence type="ECO:0000313" key="5">
    <source>
        <dbReference type="EMBL" id="POS83100.1"/>
    </source>
</evidence>
<dbReference type="OrthoDB" id="185373at2759"/>
<evidence type="ECO:0000313" key="6">
    <source>
        <dbReference type="Proteomes" id="UP000237438"/>
    </source>
</evidence>
<sequence length="671" mass="78456">DSYTGTIKFTPPDDLDDRILIKKIDGHQKFSTQKSLDPKPNQDDTALHKDVIIKKVISNLRSIEEHNSFCEKARRVYYDNRKQEGRWIPCWHDIEDILLRETQTLGPTLDGLIQIKIPPAWSKDYLCSVDGSLIEIGKIFNCTVELAYPDENHLYTNFNISGPEISVRRLLAFLMETTPYIKAIRILKPQTLIRYVLSERRRSKLPAHMLSQPDKWTPTSLLEYVEDITAFDPSCHLLRFIHPPLSSTKSNYCDCIMNIIRKLIDSPITNSLFSRLTFHRAMNYFLRKNRLEYIRELFHNMKFIGIKCTTETYNIMLRASAIKEDYHSFHFILNMMLRDGFRPDGRTWIAFIMAVPDLEIKYHLLKKMKEKSLLSKTKTLQDVVEQLVEYDLLTSINKGQDDSAFLDEMNSRYGSKWLSVDVANRILTVYGRYLLTDRAIYFLDYMEQCSIYPDTWSINILLNSCSLSPNPLLALIKLISLKNFRDILEPHQETSRILFKMARMTRSYNMAKVVWRYACLSATTTSRMRHQVSQSLKKSLSAGKDHKNLIWGRDIGCIILGPMKQQHPIFLASKTSSKAFEDQSSSRLNLDSSISLDEKCIQEIINYDLQIFKNWRPSNPFGETLWLALRVDLAWKKQGFFSQKDLNWFIENTFYLQISDKYGEFKRVCWC</sequence>
<dbReference type="EMBL" id="PEDP01001893">
    <property type="protein sequence ID" value="POS83100.1"/>
    <property type="molecule type" value="Genomic_DNA"/>
</dbReference>
<comment type="subunit">
    <text evidence="4">Binds to mitochondrial small subunit 15S rRNA.</text>
</comment>
<feature type="non-terminal residue" evidence="5">
    <location>
        <position position="1"/>
    </location>
</feature>